<feature type="coiled-coil region" evidence="1">
    <location>
        <begin position="624"/>
        <end position="651"/>
    </location>
</feature>
<proteinExistence type="predicted"/>
<dbReference type="GO" id="GO:0036297">
    <property type="term" value="P:interstrand cross-link repair"/>
    <property type="evidence" value="ECO:0007669"/>
    <property type="project" value="TreeGrafter"/>
</dbReference>
<feature type="compositionally biased region" description="Acidic residues" evidence="2">
    <location>
        <begin position="945"/>
        <end position="981"/>
    </location>
</feature>
<feature type="compositionally biased region" description="Basic residues" evidence="2">
    <location>
        <begin position="318"/>
        <end position="328"/>
    </location>
</feature>
<feature type="region of interest" description="Disordered" evidence="2">
    <location>
        <begin position="1262"/>
        <end position="1321"/>
    </location>
</feature>
<dbReference type="GO" id="GO:0000724">
    <property type="term" value="P:double-strand break repair via homologous recombination"/>
    <property type="evidence" value="ECO:0007669"/>
    <property type="project" value="TreeGrafter"/>
</dbReference>
<feature type="region of interest" description="Disordered" evidence="2">
    <location>
        <begin position="886"/>
        <end position="1031"/>
    </location>
</feature>
<feature type="compositionally biased region" description="Basic and acidic residues" evidence="2">
    <location>
        <begin position="1010"/>
        <end position="1023"/>
    </location>
</feature>
<evidence type="ECO:0000256" key="2">
    <source>
        <dbReference type="SAM" id="MobiDB-lite"/>
    </source>
</evidence>
<evidence type="ECO:0000256" key="1">
    <source>
        <dbReference type="SAM" id="Coils"/>
    </source>
</evidence>
<protein>
    <submittedName>
        <fullName evidence="3">Nucleolar protein Nop52</fullName>
    </submittedName>
</protein>
<accession>X6M037</accession>
<organism evidence="3 4">
    <name type="scientific">Reticulomyxa filosa</name>
    <dbReference type="NCBI Taxonomy" id="46433"/>
    <lineage>
        <taxon>Eukaryota</taxon>
        <taxon>Sar</taxon>
        <taxon>Rhizaria</taxon>
        <taxon>Retaria</taxon>
        <taxon>Foraminifera</taxon>
        <taxon>Monothalamids</taxon>
        <taxon>Reticulomyxidae</taxon>
        <taxon>Reticulomyxa</taxon>
    </lineage>
</organism>
<dbReference type="SUPFAM" id="SSF48371">
    <property type="entry name" value="ARM repeat"/>
    <property type="match status" value="1"/>
</dbReference>
<name>X6M037_RETFI</name>
<evidence type="ECO:0000313" key="4">
    <source>
        <dbReference type="Proteomes" id="UP000023152"/>
    </source>
</evidence>
<reference evidence="3 4" key="1">
    <citation type="journal article" date="2013" name="Curr. Biol.">
        <title>The Genome of the Foraminiferan Reticulomyxa filosa.</title>
        <authorList>
            <person name="Glockner G."/>
            <person name="Hulsmann N."/>
            <person name="Schleicher M."/>
            <person name="Noegel A.A."/>
            <person name="Eichinger L."/>
            <person name="Gallinger C."/>
            <person name="Pawlowski J."/>
            <person name="Sierra R."/>
            <person name="Euteneuer U."/>
            <person name="Pillet L."/>
            <person name="Moustafa A."/>
            <person name="Platzer M."/>
            <person name="Groth M."/>
            <person name="Szafranski K."/>
            <person name="Schliwa M."/>
        </authorList>
    </citation>
    <scope>NUCLEOTIDE SEQUENCE [LARGE SCALE GENOMIC DNA]</scope>
</reference>
<dbReference type="GO" id="GO:0003690">
    <property type="term" value="F:double-stranded DNA binding"/>
    <property type="evidence" value="ECO:0007669"/>
    <property type="project" value="TreeGrafter"/>
</dbReference>
<keyword evidence="4" id="KW-1185">Reference proteome</keyword>
<feature type="compositionally biased region" description="Low complexity" evidence="2">
    <location>
        <begin position="1102"/>
        <end position="1112"/>
    </location>
</feature>
<evidence type="ECO:0000313" key="3">
    <source>
        <dbReference type="EMBL" id="ETO06946.1"/>
    </source>
</evidence>
<keyword evidence="1" id="KW-0175">Coiled coil</keyword>
<sequence>MDMRDLKDVRLNHSLVFVENKINNIKIDDAFPLFCSIGCLVTHMKKIGKMDSKSLSTIVKIVCEYLRCPADNVVVAALYLLSYIYTACPGYLSHKDVEYVMKSVENITTISQVSLLTPVAHVLRNIIVCTKDPKGELVTTCLDWYNRVYSNRKHHPLTEMACFCLKYYIEKMAHDPPAAKYLNSTWKSIQNFFQAVWPKQNTPEQFWIVKCVLIGEYLMGKKYVSRNLIIPVQGMAGMDSFDKNLRRKIEQEEKSYDLYMDSNAASWTDKNYHGGHPKHYTQDVQNDNYPHFNDFTATLIDASAQQELMKSGAEKASKQSRSKKRRRVIPTKYGKKALGVVGKSIDVEELEIEMEENDIDIEDDRRSTHTMKTAVSRMMGLDMLDEDEDDTDTGLLLSENSSDLNMGEGGNGTGGGGVGGTGGVDYYVNTLDLYDEFGNYRGDKVDQLKKEREREQIIANERKANLQLEEEKKNLNAATEIDFPLPMDNNYNNNDNNNNNNGMPADAFRNKDKVVMIDDTIFTMQENPYVVHTLKECLSDKPVFEWCYNDLYQWLLSLKLPGLNKFNLKKYFYDYITCNHFLNLLRCNEQQLLINLLESQIYWPDDFRSSLWTSARLFWDLWFLAIIKKKIGETVREYEQLKDERNSLIHELKDVFEIDDTNDTSGKKIFDDAFVKDEVHKYVLKRYPDAVRWNASNSIQILKEIKVMQDRYFHTLKARKEWNDSILQQQIYRQDLSSIQLRIRKRVRELDEITRTITSHELQLREYEVQQKHYESLYHTKLEEYAAVIVSKYHYTDQKFNKPNLYFMTHLENLKEINGHFKKQEKRLDRLIRRLEEMQTKLRKCQDHQDFKSKSDMEMLRRNFPLLMNTYFNDVQFLSVLSEDKKKKRKEKRKRAKERAKRNPSKSVKPMYLDAMSILEANKPKPVREEEEDDDAQLVVVRKEDDEEEDRTTNEDDTGGEDDDTGGDDDDGDNDDDDDDNNNNSSNNNNNNNNNDDENNGDETEAESEDRERQQVLPRHEQGRLAMDPAGTAEHLAQVLNLADGKAQTLQKIEQMFNVKSKEMLEEFLKGRTPYQGIKKITDVIREEQYNDRYGYKDKLKSASGTGAADSSAAKDDSEHKEASRKDYDEDERSDDMGVGSGHVSSLEGEKDDKLQMILQRIKDSIEKYAKDHGISMDTKVEVGIKPKVSADSNIEIQIQEEKQVADEAKVEAIARPRRPTVTRVPVTISTTATSTASASASVSASASASVSASVGAGAASTSASAATTQSEAEEKKAVDEMFSLDTKPSDKKPDAPPEAEKKEEVKPAVDENIVLDPETGQKFDMRTIDTLDIDPMKKAELNVLWRNQKKLARKARLTLKIG</sequence>
<feature type="region of interest" description="Disordered" evidence="2">
    <location>
        <begin position="1098"/>
        <end position="1152"/>
    </location>
</feature>
<dbReference type="EMBL" id="ASPP01026662">
    <property type="protein sequence ID" value="ETO06946.1"/>
    <property type="molecule type" value="Genomic_DNA"/>
</dbReference>
<dbReference type="GO" id="GO:0003697">
    <property type="term" value="F:single-stranded DNA binding"/>
    <property type="evidence" value="ECO:0007669"/>
    <property type="project" value="TreeGrafter"/>
</dbReference>
<feature type="compositionally biased region" description="Low complexity" evidence="2">
    <location>
        <begin position="982"/>
        <end position="994"/>
    </location>
</feature>
<feature type="coiled-coil region" evidence="1">
    <location>
        <begin position="814"/>
        <end position="848"/>
    </location>
</feature>
<dbReference type="PANTHER" id="PTHR15361">
    <property type="entry name" value="RAD51/NUKS-INTERACTING PROTEIN"/>
    <property type="match status" value="1"/>
</dbReference>
<gene>
    <name evidence="3" type="ORF">RFI_30446</name>
</gene>
<feature type="compositionally biased region" description="Acidic residues" evidence="2">
    <location>
        <begin position="995"/>
        <end position="1009"/>
    </location>
</feature>
<dbReference type="InterPro" id="IPR052003">
    <property type="entry name" value="HR_DNA-Binding_Protein"/>
</dbReference>
<dbReference type="InterPro" id="IPR016024">
    <property type="entry name" value="ARM-type_fold"/>
</dbReference>
<feature type="compositionally biased region" description="Basic and acidic residues" evidence="2">
    <location>
        <begin position="1113"/>
        <end position="1128"/>
    </location>
</feature>
<dbReference type="Proteomes" id="UP000023152">
    <property type="component" value="Unassembled WGS sequence"/>
</dbReference>
<feature type="region of interest" description="Disordered" evidence="2">
    <location>
        <begin position="309"/>
        <end position="328"/>
    </location>
</feature>
<comment type="caution">
    <text evidence="3">The sequence shown here is derived from an EMBL/GenBank/DDBJ whole genome shotgun (WGS) entry which is preliminary data.</text>
</comment>
<feature type="compositionally biased region" description="Basic residues" evidence="2">
    <location>
        <begin position="886"/>
        <end position="904"/>
    </location>
</feature>
<dbReference type="PANTHER" id="PTHR15361:SF5">
    <property type="entry name" value="C3H1-TYPE DOMAIN-CONTAINING PROTEIN"/>
    <property type="match status" value="1"/>
</dbReference>
<feature type="compositionally biased region" description="Basic and acidic residues" evidence="2">
    <location>
        <begin position="1288"/>
        <end position="1310"/>
    </location>
</feature>
<feature type="coiled-coil region" evidence="1">
    <location>
        <begin position="454"/>
        <end position="481"/>
    </location>
</feature>